<accession>A0A1F7XAM8</accession>
<dbReference type="Gene3D" id="3.40.30.10">
    <property type="entry name" value="Glutaredoxin"/>
    <property type="match status" value="1"/>
</dbReference>
<feature type="domain" description="Thioredoxin" evidence="8">
    <location>
        <begin position="52"/>
        <end position="253"/>
    </location>
</feature>
<dbReference type="GO" id="GO:0016491">
    <property type="term" value="F:oxidoreductase activity"/>
    <property type="evidence" value="ECO:0007669"/>
    <property type="project" value="UniProtKB-KW"/>
</dbReference>
<protein>
    <recommendedName>
        <fullName evidence="8">Thioredoxin domain-containing protein</fullName>
    </recommendedName>
</protein>
<dbReference type="InterPro" id="IPR013766">
    <property type="entry name" value="Thioredoxin_domain"/>
</dbReference>
<keyword evidence="7" id="KW-0812">Transmembrane</keyword>
<dbReference type="EMBL" id="MGFS01000003">
    <property type="protein sequence ID" value="OGM12090.1"/>
    <property type="molecule type" value="Genomic_DNA"/>
</dbReference>
<feature type="transmembrane region" description="Helical" evidence="7">
    <location>
        <begin position="12"/>
        <end position="31"/>
    </location>
</feature>
<feature type="region of interest" description="Disordered" evidence="6">
    <location>
        <begin position="53"/>
        <end position="74"/>
    </location>
</feature>
<evidence type="ECO:0000256" key="7">
    <source>
        <dbReference type="SAM" id="Phobius"/>
    </source>
</evidence>
<dbReference type="InterPro" id="IPR036249">
    <property type="entry name" value="Thioredoxin-like_sf"/>
</dbReference>
<name>A0A1F7XAM8_9BACT</name>
<evidence type="ECO:0000313" key="9">
    <source>
        <dbReference type="EMBL" id="OGM12090.1"/>
    </source>
</evidence>
<feature type="compositionally biased region" description="Polar residues" evidence="6">
    <location>
        <begin position="53"/>
        <end position="69"/>
    </location>
</feature>
<keyword evidence="7" id="KW-0472">Membrane</keyword>
<dbReference type="Pfam" id="PF13462">
    <property type="entry name" value="Thioredoxin_4"/>
    <property type="match status" value="1"/>
</dbReference>
<evidence type="ECO:0000256" key="3">
    <source>
        <dbReference type="ARBA" id="ARBA00023002"/>
    </source>
</evidence>
<reference evidence="9 10" key="1">
    <citation type="journal article" date="2016" name="Nat. Commun.">
        <title>Thousands of microbial genomes shed light on interconnected biogeochemical processes in an aquifer system.</title>
        <authorList>
            <person name="Anantharaman K."/>
            <person name="Brown C.T."/>
            <person name="Hug L.A."/>
            <person name="Sharon I."/>
            <person name="Castelle C.J."/>
            <person name="Probst A.J."/>
            <person name="Thomas B.C."/>
            <person name="Singh A."/>
            <person name="Wilkins M.J."/>
            <person name="Karaoz U."/>
            <person name="Brodie E.L."/>
            <person name="Williams K.H."/>
            <person name="Hubbard S.S."/>
            <person name="Banfield J.F."/>
        </authorList>
    </citation>
    <scope>NUCLEOTIDE SEQUENCE [LARGE SCALE GENOMIC DNA]</scope>
</reference>
<keyword evidence="4" id="KW-1015">Disulfide bond</keyword>
<sequence length="253" mass="27630">MAKIKGSIFEKLTPILVMTSIALAFLVGILWQKVSNLEGGGGVAVKGTTVQPTVQPGAANQPQGPTQGKLSEDQAKKVVKVTSEDHLRGNKNAKVFLIEYSDYQCPFCSRFHPTAQQVLDEYKDDVAWVYRHFPLDQLHPKARPSAEASECVAEIGGEDAWWKFTDAIFADQTKLDNYESVVSEIGIDMNKYKECVDSGRTAKIIDEQYQGGLGAGITGTPGNIILNQKGEAWLIPGALPFDSIKTTIDEALK</sequence>
<comment type="similarity">
    <text evidence="1">Belongs to the thioredoxin family. DsbA subfamily.</text>
</comment>
<dbReference type="Proteomes" id="UP000177053">
    <property type="component" value="Unassembled WGS sequence"/>
</dbReference>
<dbReference type="PANTHER" id="PTHR13887:SF14">
    <property type="entry name" value="DISULFIDE BOND FORMATION PROTEIN D"/>
    <property type="match status" value="1"/>
</dbReference>
<evidence type="ECO:0000256" key="5">
    <source>
        <dbReference type="ARBA" id="ARBA00023284"/>
    </source>
</evidence>
<gene>
    <name evidence="9" type="ORF">A2Z22_03290</name>
</gene>
<dbReference type="SUPFAM" id="SSF52833">
    <property type="entry name" value="Thioredoxin-like"/>
    <property type="match status" value="1"/>
</dbReference>
<evidence type="ECO:0000256" key="6">
    <source>
        <dbReference type="SAM" id="MobiDB-lite"/>
    </source>
</evidence>
<dbReference type="PANTHER" id="PTHR13887">
    <property type="entry name" value="GLUTATHIONE S-TRANSFERASE KAPPA"/>
    <property type="match status" value="1"/>
</dbReference>
<proteinExistence type="inferred from homology"/>
<dbReference type="AlphaFoldDB" id="A0A1F7XAM8"/>
<evidence type="ECO:0000256" key="1">
    <source>
        <dbReference type="ARBA" id="ARBA00005791"/>
    </source>
</evidence>
<evidence type="ECO:0000256" key="4">
    <source>
        <dbReference type="ARBA" id="ARBA00023157"/>
    </source>
</evidence>
<organism evidence="9 10">
    <name type="scientific">Candidatus Woesebacteria bacterium RBG_16_34_12</name>
    <dbReference type="NCBI Taxonomy" id="1802480"/>
    <lineage>
        <taxon>Bacteria</taxon>
        <taxon>Candidatus Woeseibacteriota</taxon>
    </lineage>
</organism>
<dbReference type="InterPro" id="IPR012336">
    <property type="entry name" value="Thioredoxin-like_fold"/>
</dbReference>
<keyword evidence="5" id="KW-0676">Redox-active center</keyword>
<evidence type="ECO:0000313" key="10">
    <source>
        <dbReference type="Proteomes" id="UP000177053"/>
    </source>
</evidence>
<keyword evidence="7" id="KW-1133">Transmembrane helix</keyword>
<evidence type="ECO:0000256" key="2">
    <source>
        <dbReference type="ARBA" id="ARBA00022729"/>
    </source>
</evidence>
<comment type="caution">
    <text evidence="9">The sequence shown here is derived from an EMBL/GenBank/DDBJ whole genome shotgun (WGS) entry which is preliminary data.</text>
</comment>
<keyword evidence="3" id="KW-0560">Oxidoreductase</keyword>
<evidence type="ECO:0000259" key="8">
    <source>
        <dbReference type="PROSITE" id="PS51352"/>
    </source>
</evidence>
<dbReference type="PROSITE" id="PS51352">
    <property type="entry name" value="THIOREDOXIN_2"/>
    <property type="match status" value="1"/>
</dbReference>
<keyword evidence="2" id="KW-0732">Signal</keyword>